<organism evidence="12 13">
    <name type="scientific">Parascedosporium putredinis</name>
    <dbReference type="NCBI Taxonomy" id="1442378"/>
    <lineage>
        <taxon>Eukaryota</taxon>
        <taxon>Fungi</taxon>
        <taxon>Dikarya</taxon>
        <taxon>Ascomycota</taxon>
        <taxon>Pezizomycotina</taxon>
        <taxon>Sordariomycetes</taxon>
        <taxon>Hypocreomycetidae</taxon>
        <taxon>Microascales</taxon>
        <taxon>Microascaceae</taxon>
        <taxon>Parascedosporium</taxon>
    </lineage>
</organism>
<evidence type="ECO:0000256" key="9">
    <source>
        <dbReference type="ARBA" id="ARBA00023264"/>
    </source>
</evidence>
<protein>
    <recommendedName>
        <fullName evidence="3">phosphatidylserine decarboxylase</fullName>
        <ecNumber evidence="3">4.1.1.65</ecNumber>
    </recommendedName>
</protein>
<keyword evidence="5" id="KW-0210">Decarboxylase</keyword>
<dbReference type="EMBL" id="CALLCH030000011">
    <property type="protein sequence ID" value="CAI4214474.1"/>
    <property type="molecule type" value="Genomic_DNA"/>
</dbReference>
<dbReference type="PANTHER" id="PTHR10067">
    <property type="entry name" value="PHOSPHATIDYLSERINE DECARBOXYLASE"/>
    <property type="match status" value="1"/>
</dbReference>
<dbReference type="NCBIfam" id="TIGR00163">
    <property type="entry name" value="PS_decarb"/>
    <property type="match status" value="1"/>
</dbReference>
<gene>
    <name evidence="12" type="ORF">PPNO1_LOCUS4207</name>
</gene>
<dbReference type="GO" id="GO:0004609">
    <property type="term" value="F:phosphatidylserine decarboxylase activity"/>
    <property type="evidence" value="ECO:0007669"/>
    <property type="project" value="UniProtKB-EC"/>
</dbReference>
<dbReference type="InterPro" id="IPR033177">
    <property type="entry name" value="PSD-B"/>
</dbReference>
<comment type="caution">
    <text evidence="12">The sequence shown here is derived from an EMBL/GenBank/DDBJ whole genome shotgun (WGS) entry which is preliminary data.</text>
</comment>
<evidence type="ECO:0000256" key="1">
    <source>
        <dbReference type="ARBA" id="ARBA00001928"/>
    </source>
</evidence>
<dbReference type="InterPro" id="IPR003817">
    <property type="entry name" value="PS_Dcarbxylase"/>
</dbReference>
<keyword evidence="4" id="KW-0444">Lipid biosynthesis</keyword>
<comment type="pathway">
    <text evidence="11">Phospholipid metabolism; phosphatidylethanolamine biosynthesis.</text>
</comment>
<reference evidence="12" key="1">
    <citation type="submission" date="2022-11" db="EMBL/GenBank/DDBJ databases">
        <authorList>
            <person name="Scott C."/>
            <person name="Bruce N."/>
        </authorList>
    </citation>
    <scope>NUCLEOTIDE SEQUENCE</scope>
</reference>
<keyword evidence="8" id="KW-0456">Lyase</keyword>
<keyword evidence="9" id="KW-1208">Phospholipid metabolism</keyword>
<comment type="pathway">
    <text evidence="2">Lipid metabolism.</text>
</comment>
<dbReference type="Proteomes" id="UP000838763">
    <property type="component" value="Unassembled WGS sequence"/>
</dbReference>
<evidence type="ECO:0000256" key="2">
    <source>
        <dbReference type="ARBA" id="ARBA00005189"/>
    </source>
</evidence>
<dbReference type="GO" id="GO:0046474">
    <property type="term" value="P:glycerophospholipid biosynthetic process"/>
    <property type="evidence" value="ECO:0007669"/>
    <property type="project" value="UniProtKB-ARBA"/>
</dbReference>
<proteinExistence type="predicted"/>
<keyword evidence="7" id="KW-0594">Phospholipid biosynthesis</keyword>
<evidence type="ECO:0000256" key="11">
    <source>
        <dbReference type="ARBA" id="ARBA00024326"/>
    </source>
</evidence>
<evidence type="ECO:0000256" key="7">
    <source>
        <dbReference type="ARBA" id="ARBA00023209"/>
    </source>
</evidence>
<comment type="cofactor">
    <cofactor evidence="1">
        <name>pyruvate</name>
        <dbReference type="ChEBI" id="CHEBI:15361"/>
    </cofactor>
</comment>
<evidence type="ECO:0000256" key="6">
    <source>
        <dbReference type="ARBA" id="ARBA00023098"/>
    </source>
</evidence>
<evidence type="ECO:0000256" key="4">
    <source>
        <dbReference type="ARBA" id="ARBA00022516"/>
    </source>
</evidence>
<evidence type="ECO:0000313" key="13">
    <source>
        <dbReference type="Proteomes" id="UP000838763"/>
    </source>
</evidence>
<evidence type="ECO:0000256" key="8">
    <source>
        <dbReference type="ARBA" id="ARBA00023239"/>
    </source>
</evidence>
<evidence type="ECO:0000256" key="5">
    <source>
        <dbReference type="ARBA" id="ARBA00022793"/>
    </source>
</evidence>
<sequence length="292" mass="33337">MWILEWLHWAADYLMSLNGSTQRTPCVYTHDESVDAGRREAKPSSKRQIKGFVDAYHINMNDFEPSDIDAYDSFESFFIRHHTPESRPIYEETDPTKAVVVADSRVVTYESVPKLRKLWVKGRNFSMAELTMDMELGDHFADSAVASFRLSPQDYHRYHSPVSGKIKLFRSIPGDYYQVDPVALRSDVDILTRNHREFVVINSEEFGDVLFVAIGATDVGTVQIHDRWQRPGAKISKGEELGKFQFGGSSIIVAFDQNRIQFDQDLIDMSNQEVQVSVEMGMSLGKSRKLKA</sequence>
<dbReference type="OrthoDB" id="5973539at2759"/>
<keyword evidence="6" id="KW-0443">Lipid metabolism</keyword>
<dbReference type="AlphaFoldDB" id="A0A9P1M991"/>
<evidence type="ECO:0000256" key="3">
    <source>
        <dbReference type="ARBA" id="ARBA00012243"/>
    </source>
</evidence>
<accession>A0A9P1M991</accession>
<keyword evidence="10" id="KW-0670">Pyruvate</keyword>
<keyword evidence="13" id="KW-1185">Reference proteome</keyword>
<name>A0A9P1M991_9PEZI</name>
<dbReference type="EC" id="4.1.1.65" evidence="3"/>
<dbReference type="PANTHER" id="PTHR10067:SF11">
    <property type="entry name" value="PHOSPHATIDYLSERINE DECARBOXYLASE"/>
    <property type="match status" value="1"/>
</dbReference>
<dbReference type="Pfam" id="PF02666">
    <property type="entry name" value="PS_Dcarbxylase"/>
    <property type="match status" value="1"/>
</dbReference>
<evidence type="ECO:0000256" key="10">
    <source>
        <dbReference type="ARBA" id="ARBA00023317"/>
    </source>
</evidence>
<evidence type="ECO:0000313" key="12">
    <source>
        <dbReference type="EMBL" id="CAI4214474.1"/>
    </source>
</evidence>